<organism evidence="13 14">
    <name type="scientific">Nocardioides jejuensis</name>
    <dbReference type="NCBI Taxonomy" id="2502782"/>
    <lineage>
        <taxon>Bacteria</taxon>
        <taxon>Bacillati</taxon>
        <taxon>Actinomycetota</taxon>
        <taxon>Actinomycetes</taxon>
        <taxon>Propionibacteriales</taxon>
        <taxon>Nocardioidaceae</taxon>
        <taxon>Nocardioides</taxon>
    </lineage>
</organism>
<dbReference type="PANTHER" id="PTHR28037">
    <property type="entry name" value="ALCOHOL O-ACETYLTRANSFERASE 1-RELATED"/>
    <property type="match status" value="1"/>
</dbReference>
<dbReference type="Pfam" id="PF16911">
    <property type="entry name" value="PapA_C"/>
    <property type="match status" value="1"/>
</dbReference>
<dbReference type="InterPro" id="IPR031641">
    <property type="entry name" value="PapA_C"/>
</dbReference>
<proteinExistence type="inferred from homology"/>
<dbReference type="GO" id="GO:0016746">
    <property type="term" value="F:acyltransferase activity"/>
    <property type="evidence" value="ECO:0007669"/>
    <property type="project" value="UniProtKB-KW"/>
</dbReference>
<protein>
    <recommendedName>
        <fullName evidence="6">Phthiocerol/phthiodiolone dimycocerosyl transferase</fullName>
        <ecNumber evidence="5">2.3.1.282</ecNumber>
    </recommendedName>
    <alternativeName>
        <fullName evidence="11">Acyltransferase PapA5</fullName>
    </alternativeName>
    <alternativeName>
        <fullName evidence="9">Phthiocerol/phthiodiolone O-acyltransferase</fullName>
    </alternativeName>
    <alternativeName>
        <fullName evidence="10">Polyketide synthase-associated protein A5</fullName>
    </alternativeName>
</protein>
<keyword evidence="8" id="KW-0012">Acyltransferase</keyword>
<evidence type="ECO:0000256" key="7">
    <source>
        <dbReference type="ARBA" id="ARBA00022679"/>
    </source>
</evidence>
<dbReference type="EMBL" id="SJZJ01000005">
    <property type="protein sequence ID" value="TCJ30148.1"/>
    <property type="molecule type" value="Genomic_DNA"/>
</dbReference>
<dbReference type="Proteomes" id="UP000295453">
    <property type="component" value="Unassembled WGS sequence"/>
</dbReference>
<evidence type="ECO:0000256" key="4">
    <source>
        <dbReference type="ARBA" id="ARBA00006558"/>
    </source>
</evidence>
<evidence type="ECO:0000256" key="5">
    <source>
        <dbReference type="ARBA" id="ARBA00012866"/>
    </source>
</evidence>
<dbReference type="OrthoDB" id="3777176at2"/>
<evidence type="ECO:0000256" key="10">
    <source>
        <dbReference type="ARBA" id="ARBA00032317"/>
    </source>
</evidence>
<keyword evidence="7" id="KW-0808">Transferase</keyword>
<dbReference type="SUPFAM" id="SSF52777">
    <property type="entry name" value="CoA-dependent acyltransferases"/>
    <property type="match status" value="2"/>
</dbReference>
<feature type="domain" description="Phthiocerol/phthiodiolone dimycocerosyl transferase C-terminal" evidence="12">
    <location>
        <begin position="196"/>
        <end position="385"/>
    </location>
</feature>
<evidence type="ECO:0000256" key="9">
    <source>
        <dbReference type="ARBA" id="ARBA00030465"/>
    </source>
</evidence>
<dbReference type="InterPro" id="IPR023213">
    <property type="entry name" value="CAT-like_dom_sf"/>
</dbReference>
<accession>A0A4R1CJH2</accession>
<dbReference type="PANTHER" id="PTHR28037:SF1">
    <property type="entry name" value="ALCOHOL O-ACETYLTRANSFERASE 1-RELATED"/>
    <property type="match status" value="1"/>
</dbReference>
<name>A0A4R1CJH2_9ACTN</name>
<evidence type="ECO:0000259" key="12">
    <source>
        <dbReference type="Pfam" id="PF16911"/>
    </source>
</evidence>
<comment type="catalytic activity">
    <reaction evidence="2">
        <text>2 a mycocerosyl-[mycocerosic acid synthase] + a phenolphthiocerol = a dimycocerosyl phenolphthiocerol + 2 holo-[mycocerosic acid synthase].</text>
        <dbReference type="EC" id="2.3.1.282"/>
    </reaction>
</comment>
<evidence type="ECO:0000256" key="1">
    <source>
        <dbReference type="ARBA" id="ARBA00000026"/>
    </source>
</evidence>
<sequence length="414" mass="44869">MIRRPLDPAERYYALVDRSWSTIIVASAELTRRFALDEVDAAWRRTASARLTEIDGAPGFESCPPGPLVQLTGSVDEVTLAEFQRPFTPGDALTRCAYVELPDGRSAVVVTTHHVLTDGYGSASLVRDLCRLLDGQEAASSALLGDRTVMPGLQPGHRFSEDRRAMIDLMRTLKAEQVDLGGLDPLPWHARNDGSRRLDYRTVTLSREETSALVAGVRAHGATMNGALGAASLRVMHGLCATDDQHVHQLTSTADMRARQHPPVTDGYDGMYAALVSAPFTVGGDRAFEDLSASVAERMRTGIARGEGSLFLHSVAMGLGADDGRAADRVRQQLLGAPQTVMMSNVGPIDDTGDPEWVEFVTCMMTSTPNQGWFIAAMTYRGRLRLALSLDEAALPVTADDVLSGMLAELRFER</sequence>
<reference evidence="13 14" key="1">
    <citation type="submission" date="2019-03" db="EMBL/GenBank/DDBJ databases">
        <authorList>
            <person name="Kim M.K.M."/>
        </authorList>
    </citation>
    <scope>NUCLEOTIDE SEQUENCE [LARGE SCALE GENOMIC DNA]</scope>
    <source>
        <strain evidence="13 14">18JY15-6</strain>
    </source>
</reference>
<keyword evidence="14" id="KW-1185">Reference proteome</keyword>
<evidence type="ECO:0000256" key="11">
    <source>
        <dbReference type="ARBA" id="ARBA00033407"/>
    </source>
</evidence>
<dbReference type="EC" id="2.3.1.282" evidence="5"/>
<evidence type="ECO:0000256" key="2">
    <source>
        <dbReference type="ARBA" id="ARBA00000625"/>
    </source>
</evidence>
<dbReference type="InterPro" id="IPR052058">
    <property type="entry name" value="Alcohol_O-acetyltransferase"/>
</dbReference>
<dbReference type="RefSeq" id="WP_131581971.1">
    <property type="nucleotide sequence ID" value="NZ_SJZJ01000005.1"/>
</dbReference>
<evidence type="ECO:0000256" key="8">
    <source>
        <dbReference type="ARBA" id="ARBA00023315"/>
    </source>
</evidence>
<comment type="similarity">
    <text evidence="4">Belongs to the acyltransferase PapA5 family.</text>
</comment>
<evidence type="ECO:0000256" key="3">
    <source>
        <dbReference type="ARBA" id="ARBA00001907"/>
    </source>
</evidence>
<comment type="caution">
    <text evidence="13">The sequence shown here is derived from an EMBL/GenBank/DDBJ whole genome shotgun (WGS) entry which is preliminary data.</text>
</comment>
<evidence type="ECO:0000313" key="14">
    <source>
        <dbReference type="Proteomes" id="UP000295453"/>
    </source>
</evidence>
<comment type="catalytic activity">
    <reaction evidence="1">
        <text>2 a mycocerosyl-[mycocerosic acid synthase] + a phthiocerol = a dimycocerosyl phthiocerol + 2 holo-[mycocerosic acid synthase].</text>
        <dbReference type="EC" id="2.3.1.282"/>
    </reaction>
</comment>
<evidence type="ECO:0000256" key="6">
    <source>
        <dbReference type="ARBA" id="ARBA00013449"/>
    </source>
</evidence>
<comment type="catalytic activity">
    <reaction evidence="3">
        <text>2 a mycocerosyl-[mycocerosic acid synthase] + a phthiodiolone = a dimycocerosyl phthiodiolone + 2 holo-[mycocerosic acid synthase].</text>
        <dbReference type="EC" id="2.3.1.282"/>
    </reaction>
</comment>
<dbReference type="Gene3D" id="3.30.559.30">
    <property type="entry name" value="Nonribosomal peptide synthetase, condensation domain"/>
    <property type="match status" value="1"/>
</dbReference>
<gene>
    <name evidence="13" type="ORF">EPD65_04460</name>
</gene>
<dbReference type="AlphaFoldDB" id="A0A4R1CJH2"/>
<evidence type="ECO:0000313" key="13">
    <source>
        <dbReference type="EMBL" id="TCJ30148.1"/>
    </source>
</evidence>
<dbReference type="Gene3D" id="3.30.559.10">
    <property type="entry name" value="Chloramphenicol acetyltransferase-like domain"/>
    <property type="match status" value="1"/>
</dbReference>